<dbReference type="Proteomes" id="UP000252172">
    <property type="component" value="Unassembled WGS sequence"/>
</dbReference>
<evidence type="ECO:0000256" key="4">
    <source>
        <dbReference type="ARBA" id="ARBA00022801"/>
    </source>
</evidence>
<evidence type="ECO:0000256" key="2">
    <source>
        <dbReference type="ARBA" id="ARBA00022723"/>
    </source>
</evidence>
<evidence type="ECO:0000313" key="15">
    <source>
        <dbReference type="EMBL" id="RCU43858.1"/>
    </source>
</evidence>
<dbReference type="GO" id="GO:0030894">
    <property type="term" value="C:replisome"/>
    <property type="evidence" value="ECO:0007669"/>
    <property type="project" value="TreeGrafter"/>
</dbReference>
<dbReference type="InterPro" id="IPR032284">
    <property type="entry name" value="RecQ_Zn-bd"/>
</dbReference>
<keyword evidence="6" id="KW-0067">ATP-binding</keyword>
<dbReference type="InterPro" id="IPR027417">
    <property type="entry name" value="P-loop_NTPase"/>
</dbReference>
<dbReference type="GO" id="GO:0005524">
    <property type="term" value="F:ATP binding"/>
    <property type="evidence" value="ECO:0007669"/>
    <property type="project" value="UniProtKB-KW"/>
</dbReference>
<dbReference type="Pfam" id="PF16124">
    <property type="entry name" value="RecQ_Zn_bind"/>
    <property type="match status" value="1"/>
</dbReference>
<feature type="domain" description="Helicase C-terminal" evidence="14">
    <location>
        <begin position="224"/>
        <end position="371"/>
    </location>
</feature>
<dbReference type="GO" id="GO:0009378">
    <property type="term" value="F:four-way junction helicase activity"/>
    <property type="evidence" value="ECO:0007669"/>
    <property type="project" value="TreeGrafter"/>
</dbReference>
<dbReference type="EMBL" id="QPIE01000002">
    <property type="protein sequence ID" value="RCU43858.1"/>
    <property type="molecule type" value="Genomic_DNA"/>
</dbReference>
<feature type="domain" description="Helicase ATP-binding" evidence="13">
    <location>
        <begin position="32"/>
        <end position="200"/>
    </location>
</feature>
<dbReference type="GO" id="GO:0006310">
    <property type="term" value="P:DNA recombination"/>
    <property type="evidence" value="ECO:0007669"/>
    <property type="project" value="InterPro"/>
</dbReference>
<dbReference type="InterPro" id="IPR011545">
    <property type="entry name" value="DEAD/DEAH_box_helicase_dom"/>
</dbReference>
<keyword evidence="8" id="KW-0413">Isomerase</keyword>
<protein>
    <recommendedName>
        <fullName evidence="11">ATP-dependent DNA helicase RecQ</fullName>
        <ecNumber evidence="10">5.6.2.4</ecNumber>
    </recommendedName>
    <alternativeName>
        <fullName evidence="12">DNA 3'-5' helicase RecQ</fullName>
    </alternativeName>
</protein>
<dbReference type="CDD" id="cd17920">
    <property type="entry name" value="DEXHc_RecQ"/>
    <property type="match status" value="1"/>
</dbReference>
<comment type="similarity">
    <text evidence="1">Belongs to the helicase family. RecQ subfamily.</text>
</comment>
<dbReference type="SMART" id="SM00490">
    <property type="entry name" value="HELICc"/>
    <property type="match status" value="1"/>
</dbReference>
<comment type="catalytic activity">
    <reaction evidence="9">
        <text>Couples ATP hydrolysis with the unwinding of duplex DNA by translocating in the 3'-5' direction.</text>
        <dbReference type="EC" id="5.6.2.4"/>
    </reaction>
</comment>
<evidence type="ECO:0000313" key="16">
    <source>
        <dbReference type="Proteomes" id="UP000252172"/>
    </source>
</evidence>
<dbReference type="Gene3D" id="3.40.50.300">
    <property type="entry name" value="P-loop containing nucleotide triphosphate hydrolases"/>
    <property type="match status" value="2"/>
</dbReference>
<dbReference type="PANTHER" id="PTHR13710">
    <property type="entry name" value="DNA HELICASE RECQ FAMILY MEMBER"/>
    <property type="match status" value="1"/>
</dbReference>
<dbReference type="InterPro" id="IPR036388">
    <property type="entry name" value="WH-like_DNA-bd_sf"/>
</dbReference>
<proteinExistence type="inferred from homology"/>
<dbReference type="NCBIfam" id="TIGR00614">
    <property type="entry name" value="recQ_fam"/>
    <property type="match status" value="1"/>
</dbReference>
<evidence type="ECO:0000256" key="3">
    <source>
        <dbReference type="ARBA" id="ARBA00022741"/>
    </source>
</evidence>
<evidence type="ECO:0000256" key="12">
    <source>
        <dbReference type="ARBA" id="ARBA00044550"/>
    </source>
</evidence>
<evidence type="ECO:0000256" key="11">
    <source>
        <dbReference type="ARBA" id="ARBA00044535"/>
    </source>
</evidence>
<evidence type="ECO:0000256" key="5">
    <source>
        <dbReference type="ARBA" id="ARBA00022806"/>
    </source>
</evidence>
<dbReference type="RefSeq" id="WP_114302841.1">
    <property type="nucleotide sequence ID" value="NZ_QPIE01000002.1"/>
</dbReference>
<dbReference type="Pfam" id="PF00270">
    <property type="entry name" value="DEAD"/>
    <property type="match status" value="1"/>
</dbReference>
<dbReference type="PROSITE" id="PS51192">
    <property type="entry name" value="HELICASE_ATP_BIND_1"/>
    <property type="match status" value="1"/>
</dbReference>
<dbReference type="SUPFAM" id="SSF52540">
    <property type="entry name" value="P-loop containing nucleoside triphosphate hydrolases"/>
    <property type="match status" value="1"/>
</dbReference>
<dbReference type="GO" id="GO:0046872">
    <property type="term" value="F:metal ion binding"/>
    <property type="evidence" value="ECO:0007669"/>
    <property type="project" value="UniProtKB-KW"/>
</dbReference>
<dbReference type="PROSITE" id="PS51194">
    <property type="entry name" value="HELICASE_CTER"/>
    <property type="match status" value="1"/>
</dbReference>
<dbReference type="AlphaFoldDB" id="A0A368N046"/>
<dbReference type="FunFam" id="3.40.50.300:FF:000296">
    <property type="entry name" value="ATP-dependent DNA helicase RecQ"/>
    <property type="match status" value="1"/>
</dbReference>
<name>A0A368N046_9FLAO</name>
<dbReference type="InterPro" id="IPR001650">
    <property type="entry name" value="Helicase_C-like"/>
</dbReference>
<evidence type="ECO:0000256" key="7">
    <source>
        <dbReference type="ARBA" id="ARBA00023125"/>
    </source>
</evidence>
<dbReference type="OrthoDB" id="9763310at2"/>
<comment type="caution">
    <text evidence="15">The sequence shown here is derived from an EMBL/GenBank/DDBJ whole genome shotgun (WGS) entry which is preliminary data.</text>
</comment>
<keyword evidence="2" id="KW-0479">Metal-binding</keyword>
<evidence type="ECO:0000256" key="8">
    <source>
        <dbReference type="ARBA" id="ARBA00023235"/>
    </source>
</evidence>
<keyword evidence="7" id="KW-0238">DNA-binding</keyword>
<sequence>MITLQEFKKLKNETLQHFWGYQHFRDLQDEITDSIASGKDTLALLPTGGGKSLCYQLPALIMEGTCMVVSPLIALMKDQVMQLKFRNIEAEYLSAELDEAEAEEIYSRCREGITKLLYVSPERLASPAFLEHLLDIQLSFIAVDEAHCISEWGQDFRPGYQNIKTFRNDHPELACLALTATATPKVLSEIIAKLELKAPAVFKKSFQRDNIRIFSETISDKYQWVYDLLRYHQGSGIIYTKTRKEAEELTQFLKNRDKSRVDFFHAGLSSREKHQKQQRWTAGENEVLVSTNAFGMGIDKENVRFIIHFSAPASLENYYQEIGRAGRDGKESFAFMIWNEQEFLQFDQILKNQIPDKKEFLKIISHLYSIFQIADSERPERAHQLFLHHLQNTTKCSAAKIKNVLNFLHNQELIFLNNHKSLSSLELKLEPHEIDLLPKKDAYFIELLLRSIPGISTHKVMFSEQNLSVKIGAEMPLIKERIRELREAGHLEYIDGALSSITFIKPRDDRSFEGKYWHLFEQIQKNKIRKWEEMKFFAANKDHCRMKMILTYFGEKNTGNCGTCDVCETKKSRSSTSISEEIIKILTAQPATADEIFMQLAYCKKEKILENIILLLDVGKIKMLNFRTYTLA</sequence>
<dbReference type="GO" id="GO:0003677">
    <property type="term" value="F:DNA binding"/>
    <property type="evidence" value="ECO:0007669"/>
    <property type="project" value="UniProtKB-KW"/>
</dbReference>
<evidence type="ECO:0000259" key="13">
    <source>
        <dbReference type="PROSITE" id="PS51192"/>
    </source>
</evidence>
<keyword evidence="3" id="KW-0547">Nucleotide-binding</keyword>
<dbReference type="GO" id="GO:0016787">
    <property type="term" value="F:hydrolase activity"/>
    <property type="evidence" value="ECO:0007669"/>
    <property type="project" value="UniProtKB-KW"/>
</dbReference>
<dbReference type="EC" id="5.6.2.4" evidence="10"/>
<dbReference type="InterPro" id="IPR014001">
    <property type="entry name" value="Helicase_ATP-bd"/>
</dbReference>
<dbReference type="PANTHER" id="PTHR13710:SF105">
    <property type="entry name" value="ATP-DEPENDENT DNA HELICASE Q1"/>
    <property type="match status" value="1"/>
</dbReference>
<dbReference type="InterPro" id="IPR004589">
    <property type="entry name" value="DNA_helicase_ATP-dep_RecQ"/>
</dbReference>
<evidence type="ECO:0000256" key="6">
    <source>
        <dbReference type="ARBA" id="ARBA00022840"/>
    </source>
</evidence>
<gene>
    <name evidence="15" type="ORF">DQ356_02175</name>
</gene>
<evidence type="ECO:0000256" key="9">
    <source>
        <dbReference type="ARBA" id="ARBA00034617"/>
    </source>
</evidence>
<keyword evidence="16" id="KW-1185">Reference proteome</keyword>
<dbReference type="Pfam" id="PF00271">
    <property type="entry name" value="Helicase_C"/>
    <property type="match status" value="1"/>
</dbReference>
<evidence type="ECO:0000259" key="14">
    <source>
        <dbReference type="PROSITE" id="PS51194"/>
    </source>
</evidence>
<dbReference type="SMART" id="SM00487">
    <property type="entry name" value="DEXDc"/>
    <property type="match status" value="1"/>
</dbReference>
<reference evidence="15 16" key="1">
    <citation type="submission" date="2018-07" db="EMBL/GenBank/DDBJ databases">
        <title>Chryseobacterium lacus sp. nov., isolated from lake water.</title>
        <authorList>
            <person name="Li C.-M."/>
        </authorList>
    </citation>
    <scope>NUCLEOTIDE SEQUENCE [LARGE SCALE GENOMIC DNA]</scope>
    <source>
        <strain evidence="15 16">YLOS41</strain>
    </source>
</reference>
<organism evidence="15 16">
    <name type="scientific">Chryseobacterium lacus</name>
    <dbReference type="NCBI Taxonomy" id="2058346"/>
    <lineage>
        <taxon>Bacteria</taxon>
        <taxon>Pseudomonadati</taxon>
        <taxon>Bacteroidota</taxon>
        <taxon>Flavobacteriia</taxon>
        <taxon>Flavobacteriales</taxon>
        <taxon>Weeksellaceae</taxon>
        <taxon>Chryseobacterium group</taxon>
        <taxon>Chryseobacterium</taxon>
    </lineage>
</organism>
<evidence type="ECO:0000256" key="10">
    <source>
        <dbReference type="ARBA" id="ARBA00034808"/>
    </source>
</evidence>
<dbReference type="GO" id="GO:0005737">
    <property type="term" value="C:cytoplasm"/>
    <property type="evidence" value="ECO:0007669"/>
    <property type="project" value="TreeGrafter"/>
</dbReference>
<dbReference type="GO" id="GO:0006281">
    <property type="term" value="P:DNA repair"/>
    <property type="evidence" value="ECO:0007669"/>
    <property type="project" value="TreeGrafter"/>
</dbReference>
<dbReference type="GO" id="GO:0043590">
    <property type="term" value="C:bacterial nucleoid"/>
    <property type="evidence" value="ECO:0007669"/>
    <property type="project" value="TreeGrafter"/>
</dbReference>
<accession>A0A368N046</accession>
<dbReference type="Gene3D" id="1.10.10.10">
    <property type="entry name" value="Winged helix-like DNA-binding domain superfamily/Winged helix DNA-binding domain"/>
    <property type="match status" value="1"/>
</dbReference>
<dbReference type="GO" id="GO:0043138">
    <property type="term" value="F:3'-5' DNA helicase activity"/>
    <property type="evidence" value="ECO:0007669"/>
    <property type="project" value="UniProtKB-EC"/>
</dbReference>
<keyword evidence="5 15" id="KW-0347">Helicase</keyword>
<keyword evidence="4 15" id="KW-0378">Hydrolase</keyword>
<evidence type="ECO:0000256" key="1">
    <source>
        <dbReference type="ARBA" id="ARBA00005446"/>
    </source>
</evidence>